<dbReference type="Proteomes" id="UP000248961">
    <property type="component" value="Unassembled WGS sequence"/>
</dbReference>
<gene>
    <name evidence="15" type="ORF">BO97DRAFT_446239</name>
</gene>
<dbReference type="GO" id="GO:0005789">
    <property type="term" value="C:endoplasmic reticulum membrane"/>
    <property type="evidence" value="ECO:0007669"/>
    <property type="project" value="UniProtKB-SubCell"/>
</dbReference>
<keyword evidence="7 10" id="KW-0072">Autophagy</keyword>
<dbReference type="PANTHER" id="PTHR13402">
    <property type="entry name" value="RGPR-RELATED"/>
    <property type="match status" value="1"/>
</dbReference>
<evidence type="ECO:0000256" key="8">
    <source>
        <dbReference type="ARBA" id="ARBA00023136"/>
    </source>
</evidence>
<evidence type="ECO:0000256" key="5">
    <source>
        <dbReference type="ARBA" id="ARBA00022892"/>
    </source>
</evidence>
<evidence type="ECO:0000256" key="7">
    <source>
        <dbReference type="ARBA" id="ARBA00023006"/>
    </source>
</evidence>
<dbReference type="PANTHER" id="PTHR13402:SF6">
    <property type="entry name" value="SECRETORY 16, ISOFORM I"/>
    <property type="match status" value="1"/>
</dbReference>
<dbReference type="GO" id="GO:0016192">
    <property type="term" value="P:vesicle-mediated transport"/>
    <property type="evidence" value="ECO:0007669"/>
    <property type="project" value="UniProtKB-KW"/>
</dbReference>
<feature type="region of interest" description="Disordered" evidence="11">
    <location>
        <begin position="41"/>
        <end position="109"/>
    </location>
</feature>
<dbReference type="OrthoDB" id="8918678at2759"/>
<dbReference type="FunFam" id="1.25.40.1030:FF:000008">
    <property type="entry name" value="Protein transport protein sec16"/>
    <property type="match status" value="1"/>
</dbReference>
<feature type="compositionally biased region" description="Low complexity" evidence="11">
    <location>
        <begin position="520"/>
        <end position="531"/>
    </location>
</feature>
<evidence type="ECO:0000256" key="1">
    <source>
        <dbReference type="ARBA" id="ARBA00004397"/>
    </source>
</evidence>
<dbReference type="GO" id="GO:0070971">
    <property type="term" value="C:endoplasmic reticulum exit site"/>
    <property type="evidence" value="ECO:0007669"/>
    <property type="project" value="TreeGrafter"/>
</dbReference>
<feature type="domain" description="Sec16 N-terminal" evidence="14">
    <location>
        <begin position="197"/>
        <end position="365"/>
    </location>
</feature>
<feature type="region of interest" description="Disordered" evidence="11">
    <location>
        <begin position="262"/>
        <end position="291"/>
    </location>
</feature>
<comment type="subcellular location">
    <subcellularLocation>
        <location evidence="1">Endoplasmic reticulum membrane</location>
        <topology evidence="1">Peripheral membrane protein</topology>
        <orientation evidence="1">Cytoplasmic side</orientation>
    </subcellularLocation>
</comment>
<evidence type="ECO:0000256" key="10">
    <source>
        <dbReference type="RuleBase" id="RU364101"/>
    </source>
</evidence>
<dbReference type="Pfam" id="PF12932">
    <property type="entry name" value="Sec16"/>
    <property type="match status" value="1"/>
</dbReference>
<feature type="compositionally biased region" description="Polar residues" evidence="11">
    <location>
        <begin position="1512"/>
        <end position="1522"/>
    </location>
</feature>
<feature type="compositionally biased region" description="Polar residues" evidence="11">
    <location>
        <begin position="162"/>
        <end position="175"/>
    </location>
</feature>
<dbReference type="CDD" id="cd09233">
    <property type="entry name" value="ACE1-Sec16-like"/>
    <property type="match status" value="1"/>
</dbReference>
<feature type="region of interest" description="Disordered" evidence="11">
    <location>
        <begin position="1800"/>
        <end position="1944"/>
    </location>
</feature>
<keyword evidence="4 10" id="KW-0256">Endoplasmic reticulum</keyword>
<feature type="compositionally biased region" description="Polar residues" evidence="11">
    <location>
        <begin position="793"/>
        <end position="816"/>
    </location>
</feature>
<comment type="function">
    <text evidence="9 10">Involved in the initiation of assembly of the COPII coat required for the formation of transport vesicles from the endoplasmic reticulum (ER) and the selection of cargo molecules. Also involved in autophagy.</text>
</comment>
<feature type="compositionally biased region" description="Polar residues" evidence="11">
    <location>
        <begin position="60"/>
        <end position="73"/>
    </location>
</feature>
<protein>
    <recommendedName>
        <fullName evidence="10">Protein transport protein sec16</fullName>
    </recommendedName>
</protein>
<feature type="compositionally biased region" description="Pro residues" evidence="11">
    <location>
        <begin position="622"/>
        <end position="639"/>
    </location>
</feature>
<dbReference type="InterPro" id="IPR024468">
    <property type="entry name" value="Sec16_N"/>
</dbReference>
<feature type="compositionally biased region" description="Low complexity" evidence="11">
    <location>
        <begin position="1841"/>
        <end position="1852"/>
    </location>
</feature>
<dbReference type="GO" id="GO:0015031">
    <property type="term" value="P:protein transport"/>
    <property type="evidence" value="ECO:0007669"/>
    <property type="project" value="UniProtKB-KW"/>
</dbReference>
<feature type="compositionally biased region" description="Polar residues" evidence="11">
    <location>
        <begin position="1540"/>
        <end position="1552"/>
    </location>
</feature>
<dbReference type="InterPro" id="IPR024298">
    <property type="entry name" value="Sec16_Sec23-bd"/>
</dbReference>
<dbReference type="STRING" id="1450537.A0A395HK85"/>
<feature type="compositionally biased region" description="Polar residues" evidence="11">
    <location>
        <begin position="740"/>
        <end position="749"/>
    </location>
</feature>
<evidence type="ECO:0000313" key="16">
    <source>
        <dbReference type="Proteomes" id="UP000248961"/>
    </source>
</evidence>
<evidence type="ECO:0000259" key="14">
    <source>
        <dbReference type="Pfam" id="PF12935"/>
    </source>
</evidence>
<dbReference type="GeneID" id="37202916"/>
<feature type="region of interest" description="Disordered" evidence="11">
    <location>
        <begin position="324"/>
        <end position="389"/>
    </location>
</feature>
<feature type="compositionally biased region" description="Acidic residues" evidence="11">
    <location>
        <begin position="490"/>
        <end position="500"/>
    </location>
</feature>
<feature type="compositionally biased region" description="Polar residues" evidence="11">
    <location>
        <begin position="277"/>
        <end position="291"/>
    </location>
</feature>
<dbReference type="Gene3D" id="1.25.40.1030">
    <property type="match status" value="1"/>
</dbReference>
<feature type="compositionally biased region" description="Low complexity" evidence="11">
    <location>
        <begin position="677"/>
        <end position="698"/>
    </location>
</feature>
<feature type="region of interest" description="Disordered" evidence="11">
    <location>
        <begin position="466"/>
        <end position="833"/>
    </location>
</feature>
<feature type="region of interest" description="Disordered" evidence="11">
    <location>
        <begin position="1626"/>
        <end position="1787"/>
    </location>
</feature>
<feature type="domain" description="Sec16 central conserved" evidence="13">
    <location>
        <begin position="1010"/>
        <end position="1127"/>
    </location>
</feature>
<feature type="compositionally biased region" description="Low complexity" evidence="11">
    <location>
        <begin position="1823"/>
        <end position="1834"/>
    </location>
</feature>
<keyword evidence="8 10" id="KW-0472">Membrane</keyword>
<feature type="compositionally biased region" description="Polar residues" evidence="11">
    <location>
        <begin position="1598"/>
        <end position="1614"/>
    </location>
</feature>
<dbReference type="VEuPathDB" id="FungiDB:BO97DRAFT_446239"/>
<feature type="compositionally biased region" description="Low complexity" evidence="11">
    <location>
        <begin position="610"/>
        <end position="621"/>
    </location>
</feature>
<keyword evidence="3 10" id="KW-0813">Transport</keyword>
<dbReference type="GO" id="GO:0070973">
    <property type="term" value="P:protein localization to endoplasmic reticulum exit site"/>
    <property type="evidence" value="ECO:0007669"/>
    <property type="project" value="TreeGrafter"/>
</dbReference>
<evidence type="ECO:0000256" key="3">
    <source>
        <dbReference type="ARBA" id="ARBA00022448"/>
    </source>
</evidence>
<feature type="compositionally biased region" description="Pro residues" evidence="11">
    <location>
        <begin position="771"/>
        <end position="789"/>
    </location>
</feature>
<organism evidence="15 16">
    <name type="scientific">Aspergillus homomorphus (strain CBS 101889)</name>
    <dbReference type="NCBI Taxonomy" id="1450537"/>
    <lineage>
        <taxon>Eukaryota</taxon>
        <taxon>Fungi</taxon>
        <taxon>Dikarya</taxon>
        <taxon>Ascomycota</taxon>
        <taxon>Pezizomycotina</taxon>
        <taxon>Eurotiomycetes</taxon>
        <taxon>Eurotiomycetidae</taxon>
        <taxon>Eurotiales</taxon>
        <taxon>Aspergillaceae</taxon>
        <taxon>Aspergillus</taxon>
        <taxon>Aspergillus subgen. Circumdati</taxon>
    </lineage>
</organism>
<feature type="region of interest" description="Disordered" evidence="11">
    <location>
        <begin position="1488"/>
        <end position="1614"/>
    </location>
</feature>
<evidence type="ECO:0000256" key="11">
    <source>
        <dbReference type="SAM" id="MobiDB-lite"/>
    </source>
</evidence>
<dbReference type="Pfam" id="PF12935">
    <property type="entry name" value="Sec16_N"/>
    <property type="match status" value="2"/>
</dbReference>
<sequence>MAHMDAAAVWNPAFRSNDDIPPVTTPTNDLEIDTAIEATTIPLGSPMETPHDVSFGDVLSPTTDYTNGTQEATASDVGGPGPSTSDDQEPTQDILVAGSHVHDTQEELVTADGKVIEPTEESVGENGDATMNIHSNPGGEHVADAQPTKTGEEETQVPEGNINETVESGNITPTGPTGAYRGDELPSTNGGIQSSHDIWGSPAQEEPDEDDFFNQLKTQTKPIYFSPETETRFEEGVPLLNRGIDSLIGPPQTVESRIDNVLKDDENDEDGVFKSVPDTTSQPSPESHITRKSTFQVLDSLGLSQDSTVNAVDPSEQGFESVFTAADPQESSSQAPDPNEQELESELAAPGSQEFAANADDLSEQEFEHILSATGPEKSGNAADRSHQEFESALAAAGPLEVSTNPVDQSKQELQGAVATAKSQFPVDAVDPSEKEFESIFAAAGSQDNIIRSSSDDDLAARWQAELSESDEPAKGLPSEDELAARWQAELDDDDDDLLFGDESAGGSKQPSFQQLLGNPAPSAQPSLSSPFGTPENSGRPRVQQSSYVPHQPSTSDLLEGIPATSIGYFAQQQRPTAGTKKAESFAERAKEGYRSPYDLPDDLTRPRRPVVANRAVVTQPGVPPPPPRSNSLPVPPPKASSSTPSMPTPGTASTTTAPAAKNFFEELPLPPPRAPSRPASTGRYAPAPIAGPAAPSYSAPPPPVNPYAGAPPLSQPSADFPPQSQLEQPQRIDPYANLLTPSASSGTSAPLAASRYSPKPPNLQDGVKPPASPKYSPAPPPAGAPPPARNRYASQAPSNPGQTVTLPFQPRTSSPLAYHEKVSYRPQQGLEKRSSLDHTAFPPAISVQSQPDPALNPLFTPGETAIEATITGLDVSEEKANMQSTSPPRNQYAPAEYVNEFTQRINPAVQDNVPPISTPAVDEPPFIPPRRSMTQSPGQQTLGPRLSVPSVDPLQRPASVHGSGSPTRAVNPYAPAQTSLHNRVPSQQLEFIPPVDDQQYDPLERWKGAPIVKFGFGGTVLSCFPKHIPRYTAGQVAPRIKPSPGEVKTCQLNDWIPPSESIVRHPGPLKSKSKKKDLLAWLSSKIAAFENEGMPESARLLPDGHKRYDEKVLLWKVVRIMVEHDGALEGSSELQKSLRSIIIPYLHINEADESYETGFRPVNAARPIDAPSRPDASDSQAIESLRNNLLIGEREKAVWGAVDSRLWGHAMLLASTMDRSVWKQVIQEFVRREVRSTSGTTEPLAALYEIFAGNVEESVDELVPPSARAGLQMISKVDGHGSSRNALEGLESWRETLGLVLSNRSADDHQALLALGRLLLNYGRTEAAHICFIFSRAAVFGGVDDPKTSIVLLGVDHQRSSTSALRDEDCILLTEAYDFANSVLSASPKPPLPHLLAYKLTYAWSLADRGRKAEAQQYCDAIAATVKATTKSSPYHNQHLYYGVDELSARLKQSASDGGSSWISKPSMEKVSGSMWAKFNSFVAGEDSDAASTDPAKGGEAEIGPFAKISGTPTVSRSPSMSDIYGVQPSHGTVPSRYLPNNQHAPTSSPEQFRGRSSLDSQRSSSYGFGLTQRRESQEPSTPVDNGPYQAGMFYNSPPSTAGYQHTPPQSSYIPLAPVEEDLVSQPQTKASFAPGPGSPSTVSPYQPPGYGSFGQPLHETPSVVSNADEGGYMPPVGGGGYEPPADSNIASESEMPEEQNNEEPVKKKSFMDDDDDDDIAARAAAIQKAEKARKDREADEAFRKAAEADAKRAAPAKKGWFGGWFGGKKEGENAGGGPIRAKLGEESSFYYDTELKKWVNKKDPNSATAARATPPPPRGSAPPSRTASGSSGAPPPPASSASPMLSGAGSRPSSATGANPPPLTGSPAPPSALGVAPPIPRSISTGAAVPTPPSAGLTAPPRPATSLSNASSIDDLLGAPQARKGPAAKGKKKGRYVDVMAK</sequence>
<evidence type="ECO:0000256" key="9">
    <source>
        <dbReference type="ARBA" id="ARBA00024687"/>
    </source>
</evidence>
<name>A0A395HK85_ASPHC</name>
<dbReference type="EMBL" id="KZ824316">
    <property type="protein sequence ID" value="RAL08342.1"/>
    <property type="molecule type" value="Genomic_DNA"/>
</dbReference>
<dbReference type="InterPro" id="IPR024340">
    <property type="entry name" value="Sec16_CCD"/>
</dbReference>
<dbReference type="RefSeq" id="XP_025547496.1">
    <property type="nucleotide sequence ID" value="XM_025698627.1"/>
</dbReference>
<feature type="compositionally biased region" description="Basic and acidic residues" evidence="11">
    <location>
        <begin position="1730"/>
        <end position="1754"/>
    </location>
</feature>
<accession>A0A395HK85</accession>
<evidence type="ECO:0000259" key="13">
    <source>
        <dbReference type="Pfam" id="PF12932"/>
    </source>
</evidence>
<feature type="compositionally biased region" description="Polar residues" evidence="11">
    <location>
        <begin position="543"/>
        <end position="557"/>
    </location>
</feature>
<proteinExistence type="inferred from homology"/>
<feature type="domain" description="Sec16 N-terminal" evidence="14">
    <location>
        <begin position="409"/>
        <end position="550"/>
    </location>
</feature>
<evidence type="ECO:0000256" key="4">
    <source>
        <dbReference type="ARBA" id="ARBA00022824"/>
    </source>
</evidence>
<dbReference type="GO" id="GO:0007030">
    <property type="term" value="P:Golgi organization"/>
    <property type="evidence" value="ECO:0007669"/>
    <property type="project" value="TreeGrafter"/>
</dbReference>
<feature type="compositionally biased region" description="Polar residues" evidence="11">
    <location>
        <begin position="933"/>
        <end position="943"/>
    </location>
</feature>
<reference evidence="15 16" key="1">
    <citation type="submission" date="2018-02" db="EMBL/GenBank/DDBJ databases">
        <title>The genomes of Aspergillus section Nigri reveals drivers in fungal speciation.</title>
        <authorList>
            <consortium name="DOE Joint Genome Institute"/>
            <person name="Vesth T.C."/>
            <person name="Nybo J."/>
            <person name="Theobald S."/>
            <person name="Brandl J."/>
            <person name="Frisvad J.C."/>
            <person name="Nielsen K.F."/>
            <person name="Lyhne E.K."/>
            <person name="Kogle M.E."/>
            <person name="Kuo A."/>
            <person name="Riley R."/>
            <person name="Clum A."/>
            <person name="Nolan M."/>
            <person name="Lipzen A."/>
            <person name="Salamov A."/>
            <person name="Henrissat B."/>
            <person name="Wiebenga A."/>
            <person name="De vries R.P."/>
            <person name="Grigoriev I.V."/>
            <person name="Mortensen U.H."/>
            <person name="Andersen M.R."/>
            <person name="Baker S.E."/>
        </authorList>
    </citation>
    <scope>NUCLEOTIDE SEQUENCE [LARGE SCALE GENOMIC DNA]</scope>
    <source>
        <strain evidence="15 16">CBS 101889</strain>
    </source>
</reference>
<keyword evidence="16" id="KW-1185">Reference proteome</keyword>
<feature type="compositionally biased region" description="Polar residues" evidence="11">
    <location>
        <begin position="186"/>
        <end position="196"/>
    </location>
</feature>
<evidence type="ECO:0000313" key="15">
    <source>
        <dbReference type="EMBL" id="RAL08342.1"/>
    </source>
</evidence>
<feature type="compositionally biased region" description="Low complexity" evidence="11">
    <location>
        <begin position="640"/>
        <end position="661"/>
    </location>
</feature>
<keyword evidence="6 10" id="KW-0653">Protein transport</keyword>
<feature type="compositionally biased region" description="Pro residues" evidence="11">
    <location>
        <begin position="1861"/>
        <end position="1872"/>
    </location>
</feature>
<feature type="compositionally biased region" description="Basic and acidic residues" evidence="11">
    <location>
        <begin position="581"/>
        <end position="594"/>
    </location>
</feature>
<evidence type="ECO:0000256" key="2">
    <source>
        <dbReference type="ARBA" id="ARBA00005927"/>
    </source>
</evidence>
<evidence type="ECO:0000256" key="6">
    <source>
        <dbReference type="ARBA" id="ARBA00022927"/>
    </source>
</evidence>
<dbReference type="GO" id="GO:0012507">
    <property type="term" value="C:ER to Golgi transport vesicle membrane"/>
    <property type="evidence" value="ECO:0007669"/>
    <property type="project" value="TreeGrafter"/>
</dbReference>
<feature type="domain" description="Sec16 Sec23-binding" evidence="12">
    <location>
        <begin position="1186"/>
        <end position="1487"/>
    </location>
</feature>
<feature type="compositionally biased region" description="Polar residues" evidence="11">
    <location>
        <begin position="507"/>
        <end position="517"/>
    </location>
</feature>
<dbReference type="GO" id="GO:0006914">
    <property type="term" value="P:autophagy"/>
    <property type="evidence" value="ECO:0007669"/>
    <property type="project" value="UniProtKB-KW"/>
</dbReference>
<evidence type="ECO:0000259" key="12">
    <source>
        <dbReference type="Pfam" id="PF12931"/>
    </source>
</evidence>
<keyword evidence="5 10" id="KW-0931">ER-Golgi transport</keyword>
<comment type="similarity">
    <text evidence="2 10">Belongs to the SEC16 family.</text>
</comment>
<dbReference type="Pfam" id="PF12931">
    <property type="entry name" value="TPR_Sec16"/>
    <property type="match status" value="1"/>
</dbReference>
<feature type="region of interest" description="Disordered" evidence="11">
    <location>
        <begin position="135"/>
        <end position="209"/>
    </location>
</feature>
<feature type="compositionally biased region" description="Low complexity" evidence="11">
    <location>
        <begin position="1556"/>
        <end position="1567"/>
    </location>
</feature>
<feature type="compositionally biased region" description="Low complexity" evidence="11">
    <location>
        <begin position="1920"/>
        <end position="1930"/>
    </location>
</feature>
<feature type="region of interest" description="Disordered" evidence="11">
    <location>
        <begin position="912"/>
        <end position="947"/>
    </location>
</feature>